<proteinExistence type="predicted"/>
<reference evidence="2 3" key="1">
    <citation type="submission" date="2020-10" db="EMBL/GenBank/DDBJ databases">
        <title>Complete genome sequence of Corynebacterium massiliense DSM 45435, type strain of Corynebacterium massiliense.</title>
        <authorList>
            <person name="Busche T."/>
            <person name="Kalinowski J."/>
            <person name="Ruckert C."/>
        </authorList>
    </citation>
    <scope>NUCLEOTIDE SEQUENCE [LARGE SCALE GENOMIC DNA]</scope>
    <source>
        <strain evidence="2 3">DSM 45435</strain>
    </source>
</reference>
<evidence type="ECO:0000313" key="3">
    <source>
        <dbReference type="Proteomes" id="UP001220064"/>
    </source>
</evidence>
<dbReference type="Proteomes" id="UP001220064">
    <property type="component" value="Chromosome"/>
</dbReference>
<feature type="domain" description="Polysaccharide biosynthesis enzyme WcbI" evidence="1">
    <location>
        <begin position="39"/>
        <end position="230"/>
    </location>
</feature>
<keyword evidence="3" id="KW-1185">Reference proteome</keyword>
<name>A0ABY7U9J5_9CORY</name>
<protein>
    <recommendedName>
        <fullName evidence="1">Polysaccharide biosynthesis enzyme WcbI domain-containing protein</fullName>
    </recommendedName>
</protein>
<dbReference type="Gene3D" id="3.40.50.12080">
    <property type="match status" value="1"/>
</dbReference>
<gene>
    <name evidence="2" type="ORF">CMASS_09775</name>
</gene>
<evidence type="ECO:0000259" key="1">
    <source>
        <dbReference type="Pfam" id="PF18588"/>
    </source>
</evidence>
<organism evidence="2 3">
    <name type="scientific">Corynebacterium massiliense DSM 45435</name>
    <dbReference type="NCBI Taxonomy" id="1121364"/>
    <lineage>
        <taxon>Bacteria</taxon>
        <taxon>Bacillati</taxon>
        <taxon>Actinomycetota</taxon>
        <taxon>Actinomycetes</taxon>
        <taxon>Mycobacteriales</taxon>
        <taxon>Corynebacteriaceae</taxon>
        <taxon>Corynebacterium</taxon>
    </lineage>
</organism>
<dbReference type="RefSeq" id="WP_022863499.1">
    <property type="nucleotide sequence ID" value="NZ_ATVG01000011.1"/>
</dbReference>
<accession>A0ABY7U9J5</accession>
<dbReference type="EMBL" id="CP063189">
    <property type="protein sequence ID" value="WCZ33366.1"/>
    <property type="molecule type" value="Genomic_DNA"/>
</dbReference>
<evidence type="ECO:0000313" key="2">
    <source>
        <dbReference type="EMBL" id="WCZ33366.1"/>
    </source>
</evidence>
<dbReference type="InterPro" id="IPR041307">
    <property type="entry name" value="WcbI"/>
</dbReference>
<sequence length="316" mass="34642">MNSAQNLPPSEFAAASGRHRHYADFYFPGHRPLADAPVVVVIGNCQAESLRIVLSATGVESLRIPPVHEWTGEDMPYAARALGAADIVITQPIHAGYRGLPIGGEKTWELVREDAQRVIVPVLRFDGLHPFDAIIRPPFDPSLNPPVVPYHDLRVLARAAGKEVPEPSAATLRQLAAMSVEQMARRENAHGAVRFSPYLESAPRWHTINHPDNDSLRHLGQLVADECGLGQVALPDRELLRGLDSPVYRPAAEALGVADALDQAGRLEPTAEWLRDGAPIDRDIAAAQLEFYREYPDVVPAGLQRHADRLRVLGVE</sequence>
<dbReference type="Pfam" id="PF18588">
    <property type="entry name" value="WcbI"/>
    <property type="match status" value="1"/>
</dbReference>